<dbReference type="EMBL" id="WVHS01000004">
    <property type="protein sequence ID" value="MXV17050.1"/>
    <property type="molecule type" value="Genomic_DNA"/>
</dbReference>
<proteinExistence type="predicted"/>
<dbReference type="InterPro" id="IPR011083">
    <property type="entry name" value="Phage_tail_collar_dom"/>
</dbReference>
<protein>
    <submittedName>
        <fullName evidence="2">Phage tail protein</fullName>
    </submittedName>
</protein>
<dbReference type="Gene3D" id="3.90.1340.10">
    <property type="entry name" value="Phage tail collar domain"/>
    <property type="match status" value="1"/>
</dbReference>
<gene>
    <name evidence="2" type="ORF">GS398_17250</name>
</gene>
<dbReference type="Pfam" id="PF07484">
    <property type="entry name" value="Collar"/>
    <property type="match status" value="1"/>
</dbReference>
<evidence type="ECO:0000313" key="3">
    <source>
        <dbReference type="Proteomes" id="UP000451233"/>
    </source>
</evidence>
<evidence type="ECO:0000313" key="2">
    <source>
        <dbReference type="EMBL" id="MXV17050.1"/>
    </source>
</evidence>
<dbReference type="AlphaFoldDB" id="A0A7K1Y1C6"/>
<keyword evidence="3" id="KW-1185">Reference proteome</keyword>
<dbReference type="RefSeq" id="WP_160908059.1">
    <property type="nucleotide sequence ID" value="NZ_WVHS01000004.1"/>
</dbReference>
<dbReference type="SUPFAM" id="SSF88874">
    <property type="entry name" value="Receptor-binding domain of short tail fibre protein gp12"/>
    <property type="match status" value="1"/>
</dbReference>
<reference evidence="2 3" key="1">
    <citation type="submission" date="2019-11" db="EMBL/GenBank/DDBJ databases">
        <title>Pedobacter sp. HMF7056 Genome sequencing and assembly.</title>
        <authorList>
            <person name="Kang H."/>
            <person name="Kim H."/>
            <person name="Joh K."/>
        </authorList>
    </citation>
    <scope>NUCLEOTIDE SEQUENCE [LARGE SCALE GENOMIC DNA]</scope>
    <source>
        <strain evidence="2 3">HMF7056</strain>
    </source>
</reference>
<organism evidence="2 3">
    <name type="scientific">Hufsiella ginkgonis</name>
    <dbReference type="NCBI Taxonomy" id="2695274"/>
    <lineage>
        <taxon>Bacteria</taxon>
        <taxon>Pseudomonadati</taxon>
        <taxon>Bacteroidota</taxon>
        <taxon>Sphingobacteriia</taxon>
        <taxon>Sphingobacteriales</taxon>
        <taxon>Sphingobacteriaceae</taxon>
        <taxon>Hufsiella</taxon>
    </lineage>
</organism>
<dbReference type="Proteomes" id="UP000451233">
    <property type="component" value="Unassembled WGS sequence"/>
</dbReference>
<evidence type="ECO:0000259" key="1">
    <source>
        <dbReference type="Pfam" id="PF07484"/>
    </source>
</evidence>
<name>A0A7K1Y1C6_9SPHI</name>
<comment type="caution">
    <text evidence="2">The sequence shown here is derived from an EMBL/GenBank/DDBJ whole genome shotgun (WGS) entry which is preliminary data.</text>
</comment>
<sequence>MDAYIGLILPWAGTYAPPGWVMCDGRLLQISQYTAVFALFGVNYGGDGRTTFGVPNLIGRLPVGQGQSAGTSTYVLGEMDGAEKVQLTLSTMPAHNHTGSVSNIPLPPPVVSVSVVDADAHVPAPAANTIAPLYNVAALAEIAGFNSGPADTQLNVGQSTATISSTPVSIGLTGANLPFSVMQPYQVINYIVCLEGFYPPRN</sequence>
<dbReference type="InterPro" id="IPR037053">
    <property type="entry name" value="Phage_tail_collar_dom_sf"/>
</dbReference>
<feature type="domain" description="Phage tail collar" evidence="1">
    <location>
        <begin position="6"/>
        <end position="62"/>
    </location>
</feature>
<accession>A0A7K1Y1C6</accession>